<evidence type="ECO:0000256" key="6">
    <source>
        <dbReference type="ARBA" id="ARBA00023049"/>
    </source>
</evidence>
<feature type="domain" description="Peptidase M16 middle/third" evidence="10">
    <location>
        <begin position="383"/>
        <end position="694"/>
    </location>
</feature>
<dbReference type="AlphaFoldDB" id="A0A138ZY99"/>
<dbReference type="EMBL" id="KQ965861">
    <property type="protein sequence ID" value="KXS09469.1"/>
    <property type="molecule type" value="Genomic_DNA"/>
</dbReference>
<evidence type="ECO:0000256" key="7">
    <source>
        <dbReference type="RuleBase" id="RU004447"/>
    </source>
</evidence>
<dbReference type="PANTHER" id="PTHR43690">
    <property type="entry name" value="NARDILYSIN"/>
    <property type="match status" value="1"/>
</dbReference>
<dbReference type="Pfam" id="PF16187">
    <property type="entry name" value="Peptidase_M16_M"/>
    <property type="match status" value="1"/>
</dbReference>
<keyword evidence="4 12" id="KW-0378">Hydrolase</keyword>
<evidence type="ECO:0000259" key="11">
    <source>
        <dbReference type="Pfam" id="PF22456"/>
    </source>
</evidence>
<dbReference type="GO" id="GO:0046872">
    <property type="term" value="F:metal ion binding"/>
    <property type="evidence" value="ECO:0007669"/>
    <property type="project" value="UniProtKB-KW"/>
</dbReference>
<evidence type="ECO:0000256" key="5">
    <source>
        <dbReference type="ARBA" id="ARBA00022833"/>
    </source>
</evidence>
<dbReference type="Proteomes" id="UP000070544">
    <property type="component" value="Unassembled WGS sequence"/>
</dbReference>
<dbReference type="STRING" id="1344416.A0A138ZY99"/>
<organism evidence="12 13">
    <name type="scientific">Gonapodya prolifera (strain JEL478)</name>
    <name type="common">Monoblepharis prolifera</name>
    <dbReference type="NCBI Taxonomy" id="1344416"/>
    <lineage>
        <taxon>Eukaryota</taxon>
        <taxon>Fungi</taxon>
        <taxon>Fungi incertae sedis</taxon>
        <taxon>Chytridiomycota</taxon>
        <taxon>Chytridiomycota incertae sedis</taxon>
        <taxon>Monoblepharidomycetes</taxon>
        <taxon>Monoblepharidales</taxon>
        <taxon>Gonapodyaceae</taxon>
        <taxon>Gonapodya</taxon>
    </lineage>
</organism>
<dbReference type="InterPro" id="IPR011249">
    <property type="entry name" value="Metalloenz_LuxS/M16"/>
</dbReference>
<dbReference type="PANTHER" id="PTHR43690:SF18">
    <property type="entry name" value="INSULIN-DEGRADING ENZYME-RELATED"/>
    <property type="match status" value="1"/>
</dbReference>
<keyword evidence="13" id="KW-1185">Reference proteome</keyword>
<dbReference type="GO" id="GO:0051603">
    <property type="term" value="P:proteolysis involved in protein catabolic process"/>
    <property type="evidence" value="ECO:0007669"/>
    <property type="project" value="TreeGrafter"/>
</dbReference>
<dbReference type="GO" id="GO:0005739">
    <property type="term" value="C:mitochondrion"/>
    <property type="evidence" value="ECO:0007669"/>
    <property type="project" value="TreeGrafter"/>
</dbReference>
<keyword evidence="5" id="KW-0862">Zinc</keyword>
<dbReference type="FunFam" id="3.30.830.10:FF:000005">
    <property type="entry name" value="nardilysin isoform X1"/>
    <property type="match status" value="1"/>
</dbReference>
<dbReference type="Pfam" id="PF00675">
    <property type="entry name" value="Peptidase_M16"/>
    <property type="match status" value="1"/>
</dbReference>
<dbReference type="Pfam" id="PF22456">
    <property type="entry name" value="PqqF-like_C_4"/>
    <property type="match status" value="1"/>
</dbReference>
<dbReference type="GO" id="GO:0043171">
    <property type="term" value="P:peptide catabolic process"/>
    <property type="evidence" value="ECO:0007669"/>
    <property type="project" value="TreeGrafter"/>
</dbReference>
<dbReference type="FunFam" id="3.30.830.10:FF:000004">
    <property type="entry name" value="Putative insulin-degrading enzyme"/>
    <property type="match status" value="1"/>
</dbReference>
<dbReference type="OMA" id="LQSDCWR"/>
<dbReference type="InterPro" id="IPR011765">
    <property type="entry name" value="Pept_M16_N"/>
</dbReference>
<evidence type="ECO:0000259" key="10">
    <source>
        <dbReference type="Pfam" id="PF16187"/>
    </source>
</evidence>
<dbReference type="SUPFAM" id="SSF63411">
    <property type="entry name" value="LuxS/MPP-like metallohydrolase"/>
    <property type="match status" value="4"/>
</dbReference>
<evidence type="ECO:0000313" key="13">
    <source>
        <dbReference type="Proteomes" id="UP000070544"/>
    </source>
</evidence>
<keyword evidence="3" id="KW-0479">Metal-binding</keyword>
<comment type="similarity">
    <text evidence="1 7">Belongs to the peptidase M16 family.</text>
</comment>
<dbReference type="GO" id="GO:0005829">
    <property type="term" value="C:cytosol"/>
    <property type="evidence" value="ECO:0007669"/>
    <property type="project" value="TreeGrafter"/>
</dbReference>
<keyword evidence="2" id="KW-0645">Protease</keyword>
<dbReference type="PROSITE" id="PS00143">
    <property type="entry name" value="INSULINASE"/>
    <property type="match status" value="1"/>
</dbReference>
<dbReference type="InterPro" id="IPR032632">
    <property type="entry name" value="Peptidase_M16_M"/>
</dbReference>
<dbReference type="InterPro" id="IPR001431">
    <property type="entry name" value="Pept_M16_Zn_BS"/>
</dbReference>
<protein>
    <submittedName>
        <fullName evidence="12">LuxS/MPP-like metallohydrolase</fullName>
    </submittedName>
</protein>
<dbReference type="InterPro" id="IPR007863">
    <property type="entry name" value="Peptidase_M16_C"/>
</dbReference>
<gene>
    <name evidence="12" type="ORF">M427DRAFT_140804</name>
</gene>
<evidence type="ECO:0000259" key="9">
    <source>
        <dbReference type="Pfam" id="PF05193"/>
    </source>
</evidence>
<dbReference type="GO" id="GO:0004222">
    <property type="term" value="F:metalloendopeptidase activity"/>
    <property type="evidence" value="ECO:0007669"/>
    <property type="project" value="InterPro"/>
</dbReference>
<name>A0A138ZY99_GONPJ</name>
<feature type="domain" description="Peptidase M16 C-terminal" evidence="9">
    <location>
        <begin position="199"/>
        <end position="374"/>
    </location>
</feature>
<dbReference type="InterPro" id="IPR050626">
    <property type="entry name" value="Peptidase_M16"/>
</dbReference>
<evidence type="ECO:0000256" key="1">
    <source>
        <dbReference type="ARBA" id="ARBA00007261"/>
    </source>
</evidence>
<accession>A0A138ZY99</accession>
<dbReference type="Pfam" id="PF05193">
    <property type="entry name" value="Peptidase_M16_C"/>
    <property type="match status" value="1"/>
</dbReference>
<feature type="domain" description="Coenzyme PQQ synthesis protein F-like C-terminal lobe" evidence="11">
    <location>
        <begin position="801"/>
        <end position="899"/>
    </location>
</feature>
<keyword evidence="6" id="KW-0482">Metalloprotease</keyword>
<evidence type="ECO:0000256" key="2">
    <source>
        <dbReference type="ARBA" id="ARBA00022670"/>
    </source>
</evidence>
<dbReference type="Gene3D" id="3.30.830.10">
    <property type="entry name" value="Metalloenzyme, LuxS/M16 peptidase-like"/>
    <property type="match status" value="4"/>
</dbReference>
<feature type="domain" description="Peptidase M16 N-terminal" evidence="8">
    <location>
        <begin position="37"/>
        <end position="172"/>
    </location>
</feature>
<evidence type="ECO:0000256" key="3">
    <source>
        <dbReference type="ARBA" id="ARBA00022723"/>
    </source>
</evidence>
<dbReference type="InterPro" id="IPR054734">
    <property type="entry name" value="PqqF-like_C_4"/>
</dbReference>
<evidence type="ECO:0000259" key="8">
    <source>
        <dbReference type="Pfam" id="PF00675"/>
    </source>
</evidence>
<proteinExistence type="inferred from homology"/>
<evidence type="ECO:0000313" key="12">
    <source>
        <dbReference type="EMBL" id="KXS09469.1"/>
    </source>
</evidence>
<dbReference type="OrthoDB" id="952271at2759"/>
<sequence length="995" mass="113548">MSPTFPGVVSWTEDIIKPDIDDRLYRHITLPNKLEALLVSDGSTDKAAAAIDVHVGYMCDDDDIPGLAHFLEHLLFMGTEKYPEENSYLAFLNSHGGGSNAGTSLDSTNYFFHIQADYLREALDRFSGFFTCPLFDPSCTDREMRAVDSEHKGNMQEDGHRLHQIEKTLCDPKHPFQKFGTGNLDTLSAVPLSKGLDVRERLLDFYKRYYSANIMTLVVVGKESLDELTSMVVEHFSAVTNNNVEVPKYDWGPLTKDFLLKRVLVKPVMDVRQIEITFPFPDAYKWPRSRPGGYLSHLLGHEAEGSILSLLKSLSWANGMSAGVHEGSIGWSFFKIHIDMTEEGLGHVEEIVEIVFSFIQMLQSAGVQEWAFRECELMLRCEFKFQEKWDAADYASAVSGWMQKYTKREILSGPYLIDLFELDAVSECMAWLRPDNFRITVISQQVATPAPEAPWMTEHYYGTSYTVEPLDQSFLDRCFNPKSWTQLHLPAKNIFIPEDLLLKYGPDQTAPMEQGDQNIVNPITPPTTTQRKAFLKSRPRLVRNDTVARIWHKMDRVFSVPKVNMLFDVRTRQVSADARSTVLAELYVELVKDSLQELSHFSNTAGLYYTLDAYASGITVGFNGYNDKISLFVHKVAERVRTLEVDPARFKVIAEIMSRSYKNFDQQSPSAHASFYADHLMLERRYTCDERLEALQGVTAADVQGFYPKLLSHGLLVGFVHGNMYAYETLALVETLVETLQIGSASPEDAEWTLGSAVLPTPSSFVYERNVPNPDDVNSAILYYVQCGDPLDRENRLRMLLLDQIISEPAFDQLRTKEQLGYIVSTQLELHLRMVGLSFTIQSEKAPRYLEDRIDEFLKQFLEKLESLSSEEFERHKQTLVAKSVEEDKNLSMESNRLWLIISSRYLDFDQDSDDALHIPSVSLPSLIEWYKVRFLPDSSSRRKLSVHVKSQKATARGTQIRISDVDEFKRKTELTVPVRPMKPLSFYEVEDYDS</sequence>
<reference evidence="12 13" key="1">
    <citation type="journal article" date="2015" name="Genome Biol. Evol.">
        <title>Phylogenomic analyses indicate that early fungi evolved digesting cell walls of algal ancestors of land plants.</title>
        <authorList>
            <person name="Chang Y."/>
            <person name="Wang S."/>
            <person name="Sekimoto S."/>
            <person name="Aerts A.L."/>
            <person name="Choi C."/>
            <person name="Clum A."/>
            <person name="LaButti K.M."/>
            <person name="Lindquist E.A."/>
            <person name="Yee Ngan C."/>
            <person name="Ohm R.A."/>
            <person name="Salamov A.A."/>
            <person name="Grigoriev I.V."/>
            <person name="Spatafora J.W."/>
            <person name="Berbee M.L."/>
        </authorList>
    </citation>
    <scope>NUCLEOTIDE SEQUENCE [LARGE SCALE GENOMIC DNA]</scope>
    <source>
        <strain evidence="12 13">JEL478</strain>
    </source>
</reference>
<evidence type="ECO:0000256" key="4">
    <source>
        <dbReference type="ARBA" id="ARBA00022801"/>
    </source>
</evidence>